<dbReference type="EMBL" id="DS113467">
    <property type="protein sequence ID" value="EAY04715.1"/>
    <property type="molecule type" value="Genomic_DNA"/>
</dbReference>
<dbReference type="InParanoid" id="A2ERI8"/>
<dbReference type="RefSeq" id="XP_001316938.1">
    <property type="nucleotide sequence ID" value="XM_001316903.1"/>
</dbReference>
<gene>
    <name evidence="1" type="ORF">TVAG_059130</name>
</gene>
<accession>A2ERI8</accession>
<reference evidence="1" key="2">
    <citation type="journal article" date="2007" name="Science">
        <title>Draft genome sequence of the sexually transmitted pathogen Trichomonas vaginalis.</title>
        <authorList>
            <person name="Carlton J.M."/>
            <person name="Hirt R.P."/>
            <person name="Silva J.C."/>
            <person name="Delcher A.L."/>
            <person name="Schatz M."/>
            <person name="Zhao Q."/>
            <person name="Wortman J.R."/>
            <person name="Bidwell S.L."/>
            <person name="Alsmark U.C.M."/>
            <person name="Besteiro S."/>
            <person name="Sicheritz-Ponten T."/>
            <person name="Noel C.J."/>
            <person name="Dacks J.B."/>
            <person name="Foster P.G."/>
            <person name="Simillion C."/>
            <person name="Van de Peer Y."/>
            <person name="Miranda-Saavedra D."/>
            <person name="Barton G.J."/>
            <person name="Westrop G.D."/>
            <person name="Mueller S."/>
            <person name="Dessi D."/>
            <person name="Fiori P.L."/>
            <person name="Ren Q."/>
            <person name="Paulsen I."/>
            <person name="Zhang H."/>
            <person name="Bastida-Corcuera F.D."/>
            <person name="Simoes-Barbosa A."/>
            <person name="Brown M.T."/>
            <person name="Hayes R.D."/>
            <person name="Mukherjee M."/>
            <person name="Okumura C.Y."/>
            <person name="Schneider R."/>
            <person name="Smith A.J."/>
            <person name="Vanacova S."/>
            <person name="Villalvazo M."/>
            <person name="Haas B.J."/>
            <person name="Pertea M."/>
            <person name="Feldblyum T.V."/>
            <person name="Utterback T.R."/>
            <person name="Shu C.L."/>
            <person name="Osoegawa K."/>
            <person name="de Jong P.J."/>
            <person name="Hrdy I."/>
            <person name="Horvathova L."/>
            <person name="Zubacova Z."/>
            <person name="Dolezal P."/>
            <person name="Malik S.B."/>
            <person name="Logsdon J.M. Jr."/>
            <person name="Henze K."/>
            <person name="Gupta A."/>
            <person name="Wang C.C."/>
            <person name="Dunne R.L."/>
            <person name="Upcroft J.A."/>
            <person name="Upcroft P."/>
            <person name="White O."/>
            <person name="Salzberg S.L."/>
            <person name="Tang P."/>
            <person name="Chiu C.-H."/>
            <person name="Lee Y.-S."/>
            <person name="Embley T.M."/>
            <person name="Coombs G.H."/>
            <person name="Mottram J.C."/>
            <person name="Tachezy J."/>
            <person name="Fraser-Liggett C.M."/>
            <person name="Johnson P.J."/>
        </authorList>
    </citation>
    <scope>NUCLEOTIDE SEQUENCE [LARGE SCALE GENOMIC DNA]</scope>
    <source>
        <strain evidence="1">G3</strain>
    </source>
</reference>
<dbReference type="VEuPathDB" id="TrichDB:TVAG_059130"/>
<keyword evidence="2" id="KW-1185">Reference proteome</keyword>
<dbReference type="Proteomes" id="UP000001542">
    <property type="component" value="Unassembled WGS sequence"/>
</dbReference>
<dbReference type="KEGG" id="tva:4762579"/>
<evidence type="ECO:0000313" key="2">
    <source>
        <dbReference type="Proteomes" id="UP000001542"/>
    </source>
</evidence>
<evidence type="ECO:0000313" key="1">
    <source>
        <dbReference type="EMBL" id="EAY04715.1"/>
    </source>
</evidence>
<protein>
    <submittedName>
        <fullName evidence="1">Uncharacterized protein</fullName>
    </submittedName>
</protein>
<proteinExistence type="predicted"/>
<sequence>MNDVIIQSGYVYNKGNEEINVTLLCDGVEVRVAHIPPKSARKYPPGYNNVEISVVDKCNVNENEFKPYSNDLCGINFSKEIHKLNVAKLNYTINEKTYSIDMKLEIKQFLMYGYFSYEDVHNTIRIEYDQSKKTSSATLYTSKFKKICLSGTIESTNQTSKIILLSSENLAVHKLEIDIDNANDQTPNINQKLSGKYIGYSIFGLGYTQTDFELQSYENSLIHSFGIFRLRQTEGFGYFNQEENIFMLVFTTSCPYTILVGKLEDYNEEDQQNIVIEGEAYFDQRANTFTIMKAD</sequence>
<reference evidence="1" key="1">
    <citation type="submission" date="2006-10" db="EMBL/GenBank/DDBJ databases">
        <authorList>
            <person name="Amadeo P."/>
            <person name="Zhao Q."/>
            <person name="Wortman J."/>
            <person name="Fraser-Liggett C."/>
            <person name="Carlton J."/>
        </authorList>
    </citation>
    <scope>NUCLEOTIDE SEQUENCE</scope>
    <source>
        <strain evidence="1">G3</strain>
    </source>
</reference>
<name>A2ERI8_TRIV3</name>
<organism evidence="1 2">
    <name type="scientific">Trichomonas vaginalis (strain ATCC PRA-98 / G3)</name>
    <dbReference type="NCBI Taxonomy" id="412133"/>
    <lineage>
        <taxon>Eukaryota</taxon>
        <taxon>Metamonada</taxon>
        <taxon>Parabasalia</taxon>
        <taxon>Trichomonadida</taxon>
        <taxon>Trichomonadidae</taxon>
        <taxon>Trichomonas</taxon>
    </lineage>
</organism>
<dbReference type="VEuPathDB" id="TrichDB:TVAGG3_0284820"/>
<dbReference type="AlphaFoldDB" id="A2ERI8"/>